<sequence length="1138" mass="126661">MRIPNKSGRLSSGGVCPLHFCEDARRRCADADVADYETRAAFRSCRLEKQVVSAHVYRADPRRLVDVTLDNCCHVPWTQLTCRQLFCAFETLRSESIKGVTGRHARNDAQSYTDIQLLGVCDVPLILRCQYGYIPFRHSSMGLSDSLTTESNTYGSLTVGVRPDLVPGTRPSTLRPNCTFYTFPAGPCLEVSYLPASVWHYFLGHPVCVCVCVCAGFSHLGIGPNDAAASVGWSAGFLGDLPFPSPLHFGADPYSLHFTLIGSQDVDVKSRSNLSTRNVHLAFECTLAHVRTPQVSIGFRFGKCPGSGQVIGPARPIYLCGNCSARQALAAVLRCSLAPICMNYTLCIRSSGTSSMSYQSLGVRRVLDANSEMGQQLTLHVRTYRTFYTTEARRLQTAGTGHLKAFVYATPVDDAGTIRNRIVAGCETIRNLPGIHQRIQVSMQRRVDACVLLEHGDWFCPASVQLLRRHGGRPCREWRLKADHVHASLTPTAGGNFPQLAPRRYKYALLPGCGGAPPACTCTTARRPLSLLRTNAVRSPAGVIFYTWLSFVCIGRGIHWKKNFNRAPEKLEVTVNGLYAVHHVAYLANGCTFMSASACQAENHVGNSNSPADAQQTTEKYADQERKQKLKLYLQVLKINSDSDISRVALLLNAICDKGIEIYNLFNLAEAEAQVYEYVISRFDKYYSPWKNLLYQRFQFLTLRRPEGMPIQYENEEKRVRGETCRARARAHEEGRVLGRRQRDVESHYSARLHQASCFFFFRLRNWPPVTASRHKHLVGTARVQQIMLLSSAGGNVACGCGLLVMPSHAVPLVVTVHFHKLRPLLAMSSARQETRPECPLVPDQSAYHYIHELAAKKIYTLVREAGKMARKREREREMLAGGCTTSKYKYVFLWSMLWWWTRAGTRIEIAPEEVYTRGLLAGADEVLSQLAGPVADEGLQRLGRSLQHKRRRLLRTNEKKTNKLKAVHDKVSTFEINLRKKKPLLLSAYNLTGALSDMRPVKLVDMDGKKFHILTVTYRPVAAQPIGNLSQQPLANQLQKPFPEPRTANRRVGTRPHQMNRIAISSLHIPISTLASHQGETGSIPSRVTGFSQVGVVPDDAVSRGFSRGSPVSPPFHSGSASYSLQPPSSALKISLL</sequence>
<gene>
    <name evidence="2" type="ORF">PR048_003268</name>
</gene>
<name>A0ABQ9IMN1_9NEOP</name>
<organism evidence="2 3">
    <name type="scientific">Dryococelus australis</name>
    <dbReference type="NCBI Taxonomy" id="614101"/>
    <lineage>
        <taxon>Eukaryota</taxon>
        <taxon>Metazoa</taxon>
        <taxon>Ecdysozoa</taxon>
        <taxon>Arthropoda</taxon>
        <taxon>Hexapoda</taxon>
        <taxon>Insecta</taxon>
        <taxon>Pterygota</taxon>
        <taxon>Neoptera</taxon>
        <taxon>Polyneoptera</taxon>
        <taxon>Phasmatodea</taxon>
        <taxon>Verophasmatodea</taxon>
        <taxon>Anareolatae</taxon>
        <taxon>Phasmatidae</taxon>
        <taxon>Eurycanthinae</taxon>
        <taxon>Dryococelus</taxon>
    </lineage>
</organism>
<evidence type="ECO:0000256" key="1">
    <source>
        <dbReference type="SAM" id="MobiDB-lite"/>
    </source>
</evidence>
<feature type="compositionally biased region" description="Polar residues" evidence="1">
    <location>
        <begin position="1120"/>
        <end position="1130"/>
    </location>
</feature>
<proteinExistence type="predicted"/>
<protein>
    <submittedName>
        <fullName evidence="2">Uncharacterized protein</fullName>
    </submittedName>
</protein>
<feature type="region of interest" description="Disordered" evidence="1">
    <location>
        <begin position="1106"/>
        <end position="1130"/>
    </location>
</feature>
<accession>A0ABQ9IMN1</accession>
<keyword evidence="3" id="KW-1185">Reference proteome</keyword>
<dbReference type="EMBL" id="JARBHB010000001">
    <property type="protein sequence ID" value="KAJ8897911.1"/>
    <property type="molecule type" value="Genomic_DNA"/>
</dbReference>
<reference evidence="2 3" key="1">
    <citation type="submission" date="2023-02" db="EMBL/GenBank/DDBJ databases">
        <title>LHISI_Scaffold_Assembly.</title>
        <authorList>
            <person name="Stuart O.P."/>
            <person name="Cleave R."/>
            <person name="Magrath M.J.L."/>
            <person name="Mikheyev A.S."/>
        </authorList>
    </citation>
    <scope>NUCLEOTIDE SEQUENCE [LARGE SCALE GENOMIC DNA]</scope>
    <source>
        <strain evidence="2">Daus_M_001</strain>
        <tissue evidence="2">Leg muscle</tissue>
    </source>
</reference>
<evidence type="ECO:0000313" key="2">
    <source>
        <dbReference type="EMBL" id="KAJ8897911.1"/>
    </source>
</evidence>
<evidence type="ECO:0000313" key="3">
    <source>
        <dbReference type="Proteomes" id="UP001159363"/>
    </source>
</evidence>
<comment type="caution">
    <text evidence="2">The sequence shown here is derived from an EMBL/GenBank/DDBJ whole genome shotgun (WGS) entry which is preliminary data.</text>
</comment>
<dbReference type="Proteomes" id="UP001159363">
    <property type="component" value="Chromosome 1"/>
</dbReference>